<keyword evidence="9" id="KW-0539">Nucleus</keyword>
<evidence type="ECO:0000256" key="5">
    <source>
        <dbReference type="ARBA" id="ARBA00022833"/>
    </source>
</evidence>
<dbReference type="PANTHER" id="PTHR23235">
    <property type="entry name" value="KRUEPPEL-LIKE TRANSCRIPTION FACTOR"/>
    <property type="match status" value="1"/>
</dbReference>
<protein>
    <submittedName>
        <fullName evidence="14">Putative sp5 transcription factor</fullName>
    </submittedName>
</protein>
<evidence type="ECO:0000256" key="7">
    <source>
        <dbReference type="ARBA" id="ARBA00023125"/>
    </source>
</evidence>
<dbReference type="FunFam" id="3.30.160.60:FF:001110">
    <property type="entry name" value="Krueppel factor 13"/>
    <property type="match status" value="1"/>
</dbReference>
<evidence type="ECO:0000259" key="13">
    <source>
        <dbReference type="PROSITE" id="PS50157"/>
    </source>
</evidence>
<dbReference type="PANTHER" id="PTHR23235:SF170">
    <property type="entry name" value="FI01014P-RELATED"/>
    <property type="match status" value="1"/>
</dbReference>
<evidence type="ECO:0000256" key="1">
    <source>
        <dbReference type="ARBA" id="ARBA00004123"/>
    </source>
</evidence>
<feature type="domain" description="C2H2-type" evidence="13">
    <location>
        <begin position="611"/>
        <end position="640"/>
    </location>
</feature>
<evidence type="ECO:0000256" key="12">
    <source>
        <dbReference type="SAM" id="MobiDB-lite"/>
    </source>
</evidence>
<evidence type="ECO:0000313" key="14">
    <source>
        <dbReference type="EMBL" id="JAV06268.1"/>
    </source>
</evidence>
<dbReference type="FunFam" id="3.30.160.60:FF:000014">
    <property type="entry name" value="Transcription factor Sp3"/>
    <property type="match status" value="1"/>
</dbReference>
<name>A0A1L8DIH9_9DIPT</name>
<evidence type="ECO:0000256" key="8">
    <source>
        <dbReference type="ARBA" id="ARBA00023163"/>
    </source>
</evidence>
<evidence type="ECO:0000256" key="3">
    <source>
        <dbReference type="ARBA" id="ARBA00022737"/>
    </source>
</evidence>
<keyword evidence="5" id="KW-0862">Zinc</keyword>
<evidence type="ECO:0000256" key="6">
    <source>
        <dbReference type="ARBA" id="ARBA00023015"/>
    </source>
</evidence>
<dbReference type="AlphaFoldDB" id="A0A1L8DIH9"/>
<feature type="region of interest" description="Disordered" evidence="12">
    <location>
        <begin position="778"/>
        <end position="828"/>
    </location>
</feature>
<feature type="compositionally biased region" description="Low complexity" evidence="12">
    <location>
        <begin position="491"/>
        <end position="505"/>
    </location>
</feature>
<feature type="domain" description="C2H2-type" evidence="13">
    <location>
        <begin position="671"/>
        <end position="698"/>
    </location>
</feature>
<comment type="subcellular location">
    <subcellularLocation>
        <location evidence="1">Nucleus</location>
    </subcellularLocation>
</comment>
<feature type="region of interest" description="Disordered" evidence="12">
    <location>
        <begin position="491"/>
        <end position="517"/>
    </location>
</feature>
<dbReference type="GO" id="GO:0000981">
    <property type="term" value="F:DNA-binding transcription factor activity, RNA polymerase II-specific"/>
    <property type="evidence" value="ECO:0007669"/>
    <property type="project" value="TreeGrafter"/>
</dbReference>
<evidence type="ECO:0000256" key="9">
    <source>
        <dbReference type="ARBA" id="ARBA00023242"/>
    </source>
</evidence>
<keyword evidence="7" id="KW-0238">DNA-binding</keyword>
<feature type="compositionally biased region" description="Low complexity" evidence="12">
    <location>
        <begin position="778"/>
        <end position="788"/>
    </location>
</feature>
<keyword evidence="4 11" id="KW-0863">Zinc-finger</keyword>
<evidence type="ECO:0000256" key="11">
    <source>
        <dbReference type="PROSITE-ProRule" id="PRU00042"/>
    </source>
</evidence>
<evidence type="ECO:0000256" key="10">
    <source>
        <dbReference type="ARBA" id="ARBA00038409"/>
    </source>
</evidence>
<dbReference type="InterPro" id="IPR013087">
    <property type="entry name" value="Znf_C2H2_type"/>
</dbReference>
<comment type="similarity">
    <text evidence="10">Belongs to the Sp1 C2H2-type zinc-finger protein family.</text>
</comment>
<dbReference type="EMBL" id="GFDF01007816">
    <property type="protein sequence ID" value="JAV06268.1"/>
    <property type="molecule type" value="Transcribed_RNA"/>
</dbReference>
<dbReference type="Gene3D" id="3.30.160.60">
    <property type="entry name" value="Classic Zinc Finger"/>
    <property type="match status" value="3"/>
</dbReference>
<keyword evidence="6" id="KW-0805">Transcription regulation</keyword>
<dbReference type="GO" id="GO:0008270">
    <property type="term" value="F:zinc ion binding"/>
    <property type="evidence" value="ECO:0007669"/>
    <property type="project" value="UniProtKB-KW"/>
</dbReference>
<dbReference type="Pfam" id="PF00096">
    <property type="entry name" value="zf-C2H2"/>
    <property type="match status" value="2"/>
</dbReference>
<keyword evidence="2" id="KW-0479">Metal-binding</keyword>
<accession>A0A1L8DIH9</accession>
<dbReference type="InterPro" id="IPR036236">
    <property type="entry name" value="Znf_C2H2_sf"/>
</dbReference>
<dbReference type="SUPFAM" id="SSF57667">
    <property type="entry name" value="beta-beta-alpha zinc fingers"/>
    <property type="match status" value="1"/>
</dbReference>
<dbReference type="PROSITE" id="PS50157">
    <property type="entry name" value="ZINC_FINGER_C2H2_2"/>
    <property type="match status" value="3"/>
</dbReference>
<dbReference type="PROSITE" id="PS00028">
    <property type="entry name" value="ZINC_FINGER_C2H2_1"/>
    <property type="match status" value="3"/>
</dbReference>
<feature type="region of interest" description="Disordered" evidence="12">
    <location>
        <begin position="370"/>
        <end position="392"/>
    </location>
</feature>
<dbReference type="GO" id="GO:0005634">
    <property type="term" value="C:nucleus"/>
    <property type="evidence" value="ECO:0007669"/>
    <property type="project" value="UniProtKB-SubCell"/>
</dbReference>
<feature type="compositionally biased region" description="Gly residues" evidence="12">
    <location>
        <begin position="506"/>
        <end position="517"/>
    </location>
</feature>
<organism evidence="14">
    <name type="scientific">Nyssomyia neivai</name>
    <dbReference type="NCBI Taxonomy" id="330878"/>
    <lineage>
        <taxon>Eukaryota</taxon>
        <taxon>Metazoa</taxon>
        <taxon>Ecdysozoa</taxon>
        <taxon>Arthropoda</taxon>
        <taxon>Hexapoda</taxon>
        <taxon>Insecta</taxon>
        <taxon>Pterygota</taxon>
        <taxon>Neoptera</taxon>
        <taxon>Endopterygota</taxon>
        <taxon>Diptera</taxon>
        <taxon>Nematocera</taxon>
        <taxon>Psychodoidea</taxon>
        <taxon>Psychodidae</taxon>
        <taxon>Nyssomyia</taxon>
    </lineage>
</organism>
<keyword evidence="8" id="KW-0804">Transcription</keyword>
<feature type="compositionally biased region" description="Low complexity" evidence="12">
    <location>
        <begin position="795"/>
        <end position="806"/>
    </location>
</feature>
<sequence>MEMEEASESVMWYQIDEKPKIDKMESVEAQLATGQEVRVVSASVVAQLQAQGLQGNELNAAIMAASQPQSTVQTQQAQAAQVAQQQHAQNQAHVQVQNQPGQQQQPQVITLQQLQNFIPQQVQTMTSADGTPATPTPGTPIKTYVTSPQVQPQVINLQGLPQQFIQGSQLVQNPSNGMFQVVQPMQTLTVDGQEALFIPSMANTQFAGAQAVQINGQQALITPSGQIIRAPTNVLPANILQNMSQPVQLPSGQSVQVRPASGIPQVVQFPQMQQTIPVQVPISTANGQTVYQTVHVPLQSFVTQMPGLVQPQMQFIPQMAQVANIITPNGQIQQVHLAPMNPLAGLQATQGGAPQQNVIVQQATPNIATVSGSQVPSVPTSGVQSVSGQEGPIGQQQITITNPQGQQITVIPAQPMQQVRQNGGIIQLPNYSVQHIPGIGNVQVIPASALNNGGANVLTPVHATPISTSHPQTFTLAPQIKLDQQLKLDQQPQQLKMDPQQQQHGGASGGTAGGGGDVKWVISSAPVTTHTAGGIAPAAQQLAEIQQSSGNAGTLVSASAAGTTSLNSAPVSVNIKVMEGTEVPKPRVRRVACTCPNCTEGERHTDRKKQHICHIAGCNKVYGKTSHLRAHLRWHTGERPFVCSWPHCSKRFTRSDELQRHRRTHTGEKRFECTECNKKFMRSDHLSKHIRTHMKARHSMGLFDESEEMKTFSGLKENPEMMQEVYHEDGTAMKGQEPKMDDGEDEKSEVIMTLMIPRAEQVPTEEIDDMIWPAAPAHSSSPIASTAAQAFNETAASTQSASSDSNDSSDEKMMILGDDGLEVGENSN</sequence>
<proteinExistence type="inferred from homology"/>
<keyword evidence="3" id="KW-0677">Repeat</keyword>
<dbReference type="SMART" id="SM00355">
    <property type="entry name" value="ZnF_C2H2"/>
    <property type="match status" value="3"/>
</dbReference>
<feature type="domain" description="C2H2-type" evidence="13">
    <location>
        <begin position="641"/>
        <end position="670"/>
    </location>
</feature>
<dbReference type="GO" id="GO:0000978">
    <property type="term" value="F:RNA polymerase II cis-regulatory region sequence-specific DNA binding"/>
    <property type="evidence" value="ECO:0007669"/>
    <property type="project" value="TreeGrafter"/>
</dbReference>
<reference evidence="14" key="1">
    <citation type="submission" date="2016-12" db="EMBL/GenBank/DDBJ databases">
        <title>An insight into the sialome and mialome of the sand fly, Nyssomyia neivai.</title>
        <authorList>
            <person name="Sebastian V."/>
            <person name="Goulart T.M."/>
            <person name="Oliveira W."/>
            <person name="Calvo E."/>
            <person name="Oliveira L.F."/>
            <person name="Pinto M.C."/>
            <person name="Rosselino A.M."/>
            <person name="Ribeiro J.M."/>
        </authorList>
    </citation>
    <scope>NUCLEOTIDE SEQUENCE</scope>
</reference>
<evidence type="ECO:0000256" key="2">
    <source>
        <dbReference type="ARBA" id="ARBA00022723"/>
    </source>
</evidence>
<evidence type="ECO:0000256" key="4">
    <source>
        <dbReference type="ARBA" id="ARBA00022771"/>
    </source>
</evidence>